<name>A0ABR4LT32_9EURO</name>
<keyword evidence="2" id="KW-0547">Nucleotide-binding</keyword>
<protein>
    <submittedName>
        <fullName evidence="4">Cell division control protein 42</fullName>
    </submittedName>
</protein>
<keyword evidence="3" id="KW-0342">GTP-binding</keyword>
<gene>
    <name evidence="4" type="ORF">BJX67DRAFT_76195</name>
</gene>
<dbReference type="PANTHER" id="PTHR24072">
    <property type="entry name" value="RHO FAMILY GTPASE"/>
    <property type="match status" value="1"/>
</dbReference>
<dbReference type="PROSITE" id="PS51419">
    <property type="entry name" value="RAB"/>
    <property type="match status" value="1"/>
</dbReference>
<evidence type="ECO:0000313" key="5">
    <source>
        <dbReference type="Proteomes" id="UP001610432"/>
    </source>
</evidence>
<evidence type="ECO:0000256" key="3">
    <source>
        <dbReference type="ARBA" id="ARBA00023134"/>
    </source>
</evidence>
<dbReference type="InterPro" id="IPR005225">
    <property type="entry name" value="Small_GTP-bd"/>
</dbReference>
<evidence type="ECO:0000313" key="4">
    <source>
        <dbReference type="EMBL" id="KAL2867693.1"/>
    </source>
</evidence>
<dbReference type="PRINTS" id="PR00449">
    <property type="entry name" value="RASTRNSFRMNG"/>
</dbReference>
<evidence type="ECO:0000256" key="2">
    <source>
        <dbReference type="ARBA" id="ARBA00022741"/>
    </source>
</evidence>
<proteinExistence type="predicted"/>
<dbReference type="SMART" id="SM00174">
    <property type="entry name" value="RHO"/>
    <property type="match status" value="1"/>
</dbReference>
<dbReference type="SUPFAM" id="SSF52540">
    <property type="entry name" value="P-loop containing nucleoside triphosphate hydrolases"/>
    <property type="match status" value="1"/>
</dbReference>
<dbReference type="SMART" id="SM00175">
    <property type="entry name" value="RAB"/>
    <property type="match status" value="1"/>
</dbReference>
<dbReference type="Proteomes" id="UP001610432">
    <property type="component" value="Unassembled WGS sequence"/>
</dbReference>
<sequence length="190" mass="21585">MVLTRCRLIGDCSTGKTSLLVSYATKKFTLEYVPEFFEPYEAKVQAAGQEFSLQLWDTGSSMDYYRSMRLPYNEADVLLLCFGVDMPHSLESLREKWVPEVCHHAPRVPCLVVGLKTDLRDDPRVVKQLKGLKMGPVERDEGMKEAKELGYEYIECSALSRENVDEVFQKAIAVALAPPKSRKKSRCEVL</sequence>
<dbReference type="RefSeq" id="XP_070886672.1">
    <property type="nucleotide sequence ID" value="XM_071035404.1"/>
</dbReference>
<evidence type="ECO:0000256" key="1">
    <source>
        <dbReference type="ARBA" id="ARBA00022481"/>
    </source>
</evidence>
<comment type="caution">
    <text evidence="4">The sequence shown here is derived from an EMBL/GenBank/DDBJ whole genome shotgun (WGS) entry which is preliminary data.</text>
</comment>
<dbReference type="InterPro" id="IPR027417">
    <property type="entry name" value="P-loop_NTPase"/>
</dbReference>
<organism evidence="4 5">
    <name type="scientific">Aspergillus lucknowensis</name>
    <dbReference type="NCBI Taxonomy" id="176173"/>
    <lineage>
        <taxon>Eukaryota</taxon>
        <taxon>Fungi</taxon>
        <taxon>Dikarya</taxon>
        <taxon>Ascomycota</taxon>
        <taxon>Pezizomycotina</taxon>
        <taxon>Eurotiomycetes</taxon>
        <taxon>Eurotiomycetidae</taxon>
        <taxon>Eurotiales</taxon>
        <taxon>Aspergillaceae</taxon>
        <taxon>Aspergillus</taxon>
        <taxon>Aspergillus subgen. Nidulantes</taxon>
    </lineage>
</organism>
<keyword evidence="4" id="KW-0131">Cell cycle</keyword>
<reference evidence="4 5" key="1">
    <citation type="submission" date="2024-07" db="EMBL/GenBank/DDBJ databases">
        <title>Section-level genome sequencing and comparative genomics of Aspergillus sections Usti and Cavernicolus.</title>
        <authorList>
            <consortium name="Lawrence Berkeley National Laboratory"/>
            <person name="Nybo J.L."/>
            <person name="Vesth T.C."/>
            <person name="Theobald S."/>
            <person name="Frisvad J.C."/>
            <person name="Larsen T.O."/>
            <person name="Kjaerboelling I."/>
            <person name="Rothschild-Mancinelli K."/>
            <person name="Lyhne E.K."/>
            <person name="Kogle M.E."/>
            <person name="Barry K."/>
            <person name="Clum A."/>
            <person name="Na H."/>
            <person name="Ledsgaard L."/>
            <person name="Lin J."/>
            <person name="Lipzen A."/>
            <person name="Kuo A."/>
            <person name="Riley R."/>
            <person name="Mondo S."/>
            <person name="Labutti K."/>
            <person name="Haridas S."/>
            <person name="Pangalinan J."/>
            <person name="Salamov A.A."/>
            <person name="Simmons B.A."/>
            <person name="Magnuson J.K."/>
            <person name="Chen J."/>
            <person name="Drula E."/>
            <person name="Henrissat B."/>
            <person name="Wiebenga A."/>
            <person name="Lubbers R.J."/>
            <person name="Gomes A.C."/>
            <person name="Macurrencykelacurrency M.R."/>
            <person name="Stajich J."/>
            <person name="Grigoriev I.V."/>
            <person name="Mortensen U.H."/>
            <person name="De Vries R.P."/>
            <person name="Baker S.E."/>
            <person name="Andersen M.R."/>
        </authorList>
    </citation>
    <scope>NUCLEOTIDE SEQUENCE [LARGE SCALE GENOMIC DNA]</scope>
    <source>
        <strain evidence="4 5">CBS 449.75</strain>
    </source>
</reference>
<accession>A0ABR4LT32</accession>
<dbReference type="NCBIfam" id="TIGR00231">
    <property type="entry name" value="small_GTP"/>
    <property type="match status" value="1"/>
</dbReference>
<keyword evidence="5" id="KW-1185">Reference proteome</keyword>
<keyword evidence="4" id="KW-0132">Cell division</keyword>
<dbReference type="PROSITE" id="PS51420">
    <property type="entry name" value="RHO"/>
    <property type="match status" value="1"/>
</dbReference>
<dbReference type="SMART" id="SM00173">
    <property type="entry name" value="RAS"/>
    <property type="match status" value="1"/>
</dbReference>
<dbReference type="CDD" id="cd00157">
    <property type="entry name" value="Rho"/>
    <property type="match status" value="1"/>
</dbReference>
<dbReference type="Pfam" id="PF00071">
    <property type="entry name" value="Ras"/>
    <property type="match status" value="1"/>
</dbReference>
<dbReference type="InterPro" id="IPR003578">
    <property type="entry name" value="Small_GTPase_Rho"/>
</dbReference>
<dbReference type="EMBL" id="JBFXLQ010000017">
    <property type="protein sequence ID" value="KAL2867693.1"/>
    <property type="molecule type" value="Genomic_DNA"/>
</dbReference>
<dbReference type="GeneID" id="98150476"/>
<dbReference type="InterPro" id="IPR001806">
    <property type="entry name" value="Small_GTPase"/>
</dbReference>
<keyword evidence="1" id="KW-0488">Methylation</keyword>
<dbReference type="GO" id="GO:0051301">
    <property type="term" value="P:cell division"/>
    <property type="evidence" value="ECO:0007669"/>
    <property type="project" value="UniProtKB-KW"/>
</dbReference>
<dbReference type="Gene3D" id="3.40.50.300">
    <property type="entry name" value="P-loop containing nucleotide triphosphate hydrolases"/>
    <property type="match status" value="1"/>
</dbReference>
<dbReference type="PROSITE" id="PS51421">
    <property type="entry name" value="RAS"/>
    <property type="match status" value="1"/>
</dbReference>